<keyword evidence="8" id="KW-1185">Reference proteome</keyword>
<proteinExistence type="inferred from homology"/>
<dbReference type="InterPro" id="IPR043148">
    <property type="entry name" value="TagF_C"/>
</dbReference>
<name>A0ABU8HGC2_9BACI</name>
<sequence length="671" mass="79231">MNTKMRNFLKKISLKHTLKNIIIDDENHLLKLFFKDLNFLFKKELLVRDRSSGRRIHIPLKNNTCFIPLQELSELTDDGNLDFYFIGYIAGRSLKKRIAFNTNLKQAQFIDESTKREYKIRKTVKNNLTIHSTKTSFKQKVQELKVIGNNFYLNGSIEDLDNKKPESAEIIFKRRDTNKFVGFTLEFNKGMAKGRFNYSGIVYLDKFNSALVVNSRWDAFLQLRNIKNEVVYRKPINLQSYSDFKNEEDRFLLNIPNTDEFLTSLYATMGLNSLALWYTDKIQFDKTYQIAKGKTVFNETADNEPLDNKMVFFESFFGKNYSGNPKYVYEELIGNPNFKDYTFVWSYSGLNPDDIPGSPVIVSRESEDYYRYLAKAKYWVSNIIFPVKRKREGNVYLQTWHGTPLKKLGFDIDIEGPETLARENFYIESRNWDYLIAANKYSSEIFERAFKYNKEILEYGYPANDLFYQEKNEIIQTTEEIKAKLGIPSNKKVVLYAPTWRDDEMAGSWEHTFELKFDIDNFYNKLGDDYVLVLRMHHLVGDALVIKDEHQSFIYDCSKYDDIQELYLIADLLITDYSSVFFDYVNSKKPVLFYAYDYEKYKDNIRGFYLDMEEELPGPVLKNGQELLDAILNIEEVKEKYHERYLTFYEKFCSIEDGNASKKVIEKVFKQ</sequence>
<evidence type="ECO:0000256" key="4">
    <source>
        <dbReference type="ARBA" id="ARBA00022679"/>
    </source>
</evidence>
<dbReference type="PANTHER" id="PTHR37316:SF3">
    <property type="entry name" value="TEICHOIC ACID GLYCEROL-PHOSPHATE TRANSFERASE"/>
    <property type="match status" value="1"/>
</dbReference>
<accession>A0ABU8HGC2</accession>
<dbReference type="InterPro" id="IPR007554">
    <property type="entry name" value="Glycerophosphate_synth"/>
</dbReference>
<keyword evidence="4" id="KW-0808">Transferase</keyword>
<evidence type="ECO:0000256" key="5">
    <source>
        <dbReference type="ARBA" id="ARBA00022944"/>
    </source>
</evidence>
<dbReference type="SUPFAM" id="SSF53756">
    <property type="entry name" value="UDP-Glycosyltransferase/glycogen phosphorylase"/>
    <property type="match status" value="1"/>
</dbReference>
<gene>
    <name evidence="7" type="ORF">WAK64_14890</name>
</gene>
<keyword evidence="3" id="KW-1003">Cell membrane</keyword>
<dbReference type="PANTHER" id="PTHR37316">
    <property type="entry name" value="TEICHOIC ACID GLYCEROL-PHOSPHATE PRIMASE"/>
    <property type="match status" value="1"/>
</dbReference>
<dbReference type="InterPro" id="IPR043149">
    <property type="entry name" value="TagF_N"/>
</dbReference>
<dbReference type="Gene3D" id="3.40.50.12580">
    <property type="match status" value="1"/>
</dbReference>
<comment type="similarity">
    <text evidence="2">Belongs to the CDP-glycerol glycerophosphotransferase family.</text>
</comment>
<protein>
    <submittedName>
        <fullName evidence="7">CDP-glycerol glycerophosphotransferase family protein</fullName>
    </submittedName>
</protein>
<dbReference type="InterPro" id="IPR051612">
    <property type="entry name" value="Teichoic_Acid_Biosynth"/>
</dbReference>
<reference evidence="7 8" key="1">
    <citation type="journal article" date="2018" name="J. Microbiol.">
        <title>Bacillus spongiae sp. nov., isolated from sponge of Jeju Island.</title>
        <authorList>
            <person name="Lee G.E."/>
            <person name="Im W.T."/>
            <person name="Park J.S."/>
        </authorList>
    </citation>
    <scope>NUCLEOTIDE SEQUENCE [LARGE SCALE GENOMIC DNA]</scope>
    <source>
        <strain evidence="7 8">135PIL107-10</strain>
    </source>
</reference>
<evidence type="ECO:0000256" key="3">
    <source>
        <dbReference type="ARBA" id="ARBA00022475"/>
    </source>
</evidence>
<comment type="caution">
    <text evidence="7">The sequence shown here is derived from an EMBL/GenBank/DDBJ whole genome shotgun (WGS) entry which is preliminary data.</text>
</comment>
<organism evidence="7 8">
    <name type="scientific">Bacillus spongiae</name>
    <dbReference type="NCBI Taxonomy" id="2683610"/>
    <lineage>
        <taxon>Bacteria</taxon>
        <taxon>Bacillati</taxon>
        <taxon>Bacillota</taxon>
        <taxon>Bacilli</taxon>
        <taxon>Bacillales</taxon>
        <taxon>Bacillaceae</taxon>
        <taxon>Bacillus</taxon>
    </lineage>
</organism>
<keyword evidence="5" id="KW-0777">Teichoic acid biosynthesis</keyword>
<dbReference type="Pfam" id="PF04464">
    <property type="entry name" value="Glyphos_transf"/>
    <property type="match status" value="1"/>
</dbReference>
<dbReference type="EMBL" id="JBBAXC010000012">
    <property type="protein sequence ID" value="MEI5908342.1"/>
    <property type="molecule type" value="Genomic_DNA"/>
</dbReference>
<keyword evidence="6" id="KW-0472">Membrane</keyword>
<dbReference type="Gene3D" id="3.40.50.11820">
    <property type="match status" value="1"/>
</dbReference>
<comment type="subcellular location">
    <subcellularLocation>
        <location evidence="1">Cell membrane</location>
        <topology evidence="1">Peripheral membrane protein</topology>
    </subcellularLocation>
</comment>
<dbReference type="Proteomes" id="UP001312865">
    <property type="component" value="Unassembled WGS sequence"/>
</dbReference>
<evidence type="ECO:0000256" key="6">
    <source>
        <dbReference type="ARBA" id="ARBA00023136"/>
    </source>
</evidence>
<dbReference type="RefSeq" id="WP_336587786.1">
    <property type="nucleotide sequence ID" value="NZ_JBBAXC010000012.1"/>
</dbReference>
<evidence type="ECO:0000256" key="1">
    <source>
        <dbReference type="ARBA" id="ARBA00004202"/>
    </source>
</evidence>
<evidence type="ECO:0000256" key="2">
    <source>
        <dbReference type="ARBA" id="ARBA00010488"/>
    </source>
</evidence>
<evidence type="ECO:0000313" key="8">
    <source>
        <dbReference type="Proteomes" id="UP001312865"/>
    </source>
</evidence>
<evidence type="ECO:0000313" key="7">
    <source>
        <dbReference type="EMBL" id="MEI5908342.1"/>
    </source>
</evidence>